<evidence type="ECO:0000256" key="9">
    <source>
        <dbReference type="ARBA" id="ARBA00048449"/>
    </source>
</evidence>
<dbReference type="Pfam" id="PF00202">
    <property type="entry name" value="Aminotran_3"/>
    <property type="match status" value="1"/>
</dbReference>
<comment type="similarity">
    <text evidence="10">Belongs to the class-III pyridoxal-phosphate-dependent aminotransferase family. BioA subfamily.</text>
</comment>
<dbReference type="GO" id="GO:0009102">
    <property type="term" value="P:biotin biosynthetic process"/>
    <property type="evidence" value="ECO:0007669"/>
    <property type="project" value="UniProtKB-UniRule"/>
</dbReference>
<dbReference type="GO" id="GO:0004015">
    <property type="term" value="F:adenosylmethionine-8-amino-7-oxononanoate transaminase activity"/>
    <property type="evidence" value="ECO:0007669"/>
    <property type="project" value="UniProtKB-UniRule"/>
</dbReference>
<feature type="site" description="Participates in the substrate recognition with KAPA and in a stacking interaction with the adenine ring of SAM" evidence="10">
    <location>
        <position position="11"/>
    </location>
</feature>
<dbReference type="Proteomes" id="UP000001402">
    <property type="component" value="Chromosome"/>
</dbReference>
<comment type="pathway">
    <text evidence="2 10">Cofactor biosynthesis; biotin biosynthesis; 7,8-diaminononanoate from 8-amino-7-oxononanoate (SAM route): step 1/1.</text>
</comment>
<gene>
    <name evidence="10" type="primary">bioA</name>
    <name evidence="11" type="ordered locus">Rpdx1_2471</name>
</gene>
<dbReference type="GO" id="GO:0006526">
    <property type="term" value="P:L-arginine biosynthetic process"/>
    <property type="evidence" value="ECO:0007669"/>
    <property type="project" value="UniProtKB-KW"/>
</dbReference>
<dbReference type="FunFam" id="3.40.640.10:FF:000004">
    <property type="entry name" value="Acetylornithine aminotransferase"/>
    <property type="match status" value="1"/>
</dbReference>
<dbReference type="GO" id="GO:0004141">
    <property type="term" value="F:dethiobiotin synthase activity"/>
    <property type="evidence" value="ECO:0007669"/>
    <property type="project" value="TreeGrafter"/>
</dbReference>
<dbReference type="InterPro" id="IPR005815">
    <property type="entry name" value="BioA"/>
</dbReference>
<dbReference type="InterPro" id="IPR005814">
    <property type="entry name" value="Aminotrans_3"/>
</dbReference>
<proteinExistence type="inferred from homology"/>
<evidence type="ECO:0000256" key="2">
    <source>
        <dbReference type="ARBA" id="ARBA00005063"/>
    </source>
</evidence>
<dbReference type="PANTHER" id="PTHR42684:SF3">
    <property type="entry name" value="ADENOSYLMETHIONINE-8-AMINO-7-OXONONANOATE AMINOTRANSFERASE"/>
    <property type="match status" value="1"/>
</dbReference>
<dbReference type="InterPro" id="IPR015421">
    <property type="entry name" value="PyrdxlP-dep_Trfase_major"/>
</dbReference>
<evidence type="ECO:0000313" key="12">
    <source>
        <dbReference type="Proteomes" id="UP000001402"/>
    </source>
</evidence>
<keyword evidence="3" id="KW-0028">Amino-acid biosynthesis</keyword>
<evidence type="ECO:0000313" key="11">
    <source>
        <dbReference type="EMBL" id="ADU44062.1"/>
    </source>
</evidence>
<feature type="binding site" evidence="10">
    <location>
        <position position="295"/>
    </location>
    <ligand>
        <name>substrate</name>
    </ligand>
</feature>
<dbReference type="NCBIfam" id="NF004624">
    <property type="entry name" value="PRK05964.1"/>
    <property type="match status" value="1"/>
</dbReference>
<dbReference type="UniPathway" id="UPA00078">
    <property type="reaction ID" value="UER00160"/>
</dbReference>
<evidence type="ECO:0000256" key="10">
    <source>
        <dbReference type="HAMAP-Rule" id="MF_00834"/>
    </source>
</evidence>
<sequence length="427" mass="46273">MSHASPVWHPFTQHAVQGDTPNIVHSEGAWLQADDGRRIFDAISSWWVVTHGHRHPTIIAAIKQQADQLDQIIFAGFTHPPAEQLAQRLVEITPPELAHVFFSDSGSTSVEVGLKMALGYWLHSGESRRRILALEGAYHGDTIGGMSVGERGVFNAPYDPLLFDVSRLPFPRAGAEQATLDALERACRTEAVAALIVEPLVLGAGGMLIYPPWVLAEMARICKAHGVLLIADEVMTGWGRTGSLFACEQASVVPDIACYSKGLTGGSVPLAVTMCRREIFDAHFSTDRRKTFFHSSSYTANPIACAAALANLQVWGSEPVQQRIDDLAAVHARALDRFRGDPRFTNVRQIGTIAAVDLQVGDSGYLADVGPRLYAYFIARGLLVRPLGNTIYLMPPYCSTAAEIDAVYEAIAAAPDVLARSCDVSSL</sequence>
<dbReference type="AlphaFoldDB" id="E6VFH0"/>
<dbReference type="HOGENOM" id="CLU_016922_4_3_5"/>
<comment type="subunit">
    <text evidence="10">Homodimer.</text>
</comment>
<evidence type="ECO:0000256" key="8">
    <source>
        <dbReference type="ARBA" id="ARBA00022898"/>
    </source>
</evidence>
<reference evidence="11" key="1">
    <citation type="submission" date="2010-12" db="EMBL/GenBank/DDBJ databases">
        <title>Complete sequence of Rhodopseudomonas palustris DX-1.</title>
        <authorList>
            <consortium name="US DOE Joint Genome Institute"/>
            <person name="Lucas S."/>
            <person name="Copeland A."/>
            <person name="Lapidus A."/>
            <person name="Cheng J.-F."/>
            <person name="Goodwin L."/>
            <person name="Pitluck S."/>
            <person name="Misra M."/>
            <person name="Chertkov O."/>
            <person name="Detter J.C."/>
            <person name="Han C."/>
            <person name="Tapia R."/>
            <person name="Land M."/>
            <person name="Hauser L."/>
            <person name="Kyrpides N."/>
            <person name="Ivanova N."/>
            <person name="Ovchinnikova G."/>
            <person name="Logan B."/>
            <person name="Oda Y."/>
            <person name="Harwood C."/>
            <person name="Woyke T."/>
        </authorList>
    </citation>
    <scope>NUCLEOTIDE SEQUENCE [LARGE SCALE GENOMIC DNA]</scope>
    <source>
        <strain evidence="11">DX-1</strain>
    </source>
</reference>
<dbReference type="NCBIfam" id="TIGR00508">
    <property type="entry name" value="bioA"/>
    <property type="match status" value="1"/>
</dbReference>
<dbReference type="EMBL" id="CP002418">
    <property type="protein sequence ID" value="ADU44062.1"/>
    <property type="molecule type" value="Genomic_DNA"/>
</dbReference>
<evidence type="ECO:0000256" key="6">
    <source>
        <dbReference type="ARBA" id="ARBA00022691"/>
    </source>
</evidence>
<feature type="binding site" evidence="10">
    <location>
        <position position="138"/>
    </location>
    <ligand>
        <name>substrate</name>
    </ligand>
</feature>
<comment type="subcellular location">
    <subcellularLocation>
        <location evidence="10">Cytoplasm</location>
    </subcellularLocation>
</comment>
<keyword evidence="5 10" id="KW-0808">Transferase</keyword>
<dbReference type="eggNOG" id="COG0161">
    <property type="taxonomic scope" value="Bacteria"/>
</dbReference>
<dbReference type="EC" id="2.6.1.62" evidence="10"/>
<feature type="binding site" evidence="10">
    <location>
        <begin position="296"/>
        <end position="297"/>
    </location>
    <ligand>
        <name>pyridoxal 5'-phosphate</name>
        <dbReference type="ChEBI" id="CHEBI:597326"/>
    </ligand>
</feature>
<dbReference type="OrthoDB" id="9801834at2"/>
<evidence type="ECO:0000256" key="4">
    <source>
        <dbReference type="ARBA" id="ARBA00022576"/>
    </source>
</evidence>
<evidence type="ECO:0000256" key="1">
    <source>
        <dbReference type="ARBA" id="ARBA00001933"/>
    </source>
</evidence>
<accession>E6VFH0</accession>
<dbReference type="InterPro" id="IPR015424">
    <property type="entry name" value="PyrdxlP-dep_Trfase"/>
</dbReference>
<keyword evidence="7 10" id="KW-0093">Biotin biosynthesis</keyword>
<protein>
    <recommendedName>
        <fullName evidence="10">Adenosylmethionine-8-amino-7-oxononanoate aminotransferase</fullName>
        <ecNumber evidence="10">2.6.1.62</ecNumber>
    </recommendedName>
    <alternativeName>
        <fullName evidence="10">7,8-diamino-pelargonic acid aminotransferase</fullName>
        <shortName evidence="10">DAPA AT</shortName>
        <shortName evidence="10">DAPA aminotransferase</shortName>
    </alternativeName>
    <alternativeName>
        <fullName evidence="10">7,8-diaminononanoate synthase</fullName>
        <shortName evidence="10">DANS</shortName>
    </alternativeName>
    <alternativeName>
        <fullName evidence="10">Diaminopelargonic acid synthase</fullName>
    </alternativeName>
</protein>
<feature type="binding site" evidence="10">
    <location>
        <position position="46"/>
    </location>
    <ligand>
        <name>substrate</name>
    </ligand>
</feature>
<comment type="function">
    <text evidence="10">Catalyzes the transfer of the alpha-amino group from S-adenosyl-L-methionine (SAM) to 7-keto-8-aminopelargonic acid (KAPA) to form 7,8-diaminopelargonic acid (DAPA). It is the only aminotransferase known to utilize SAM as an amino donor.</text>
</comment>
<evidence type="ECO:0000256" key="3">
    <source>
        <dbReference type="ARBA" id="ARBA00022571"/>
    </source>
</evidence>
<dbReference type="InterPro" id="IPR015422">
    <property type="entry name" value="PyrdxlP-dep_Trfase_small"/>
</dbReference>
<dbReference type="KEGG" id="rpx:Rpdx1_2471"/>
<dbReference type="GO" id="GO:0005737">
    <property type="term" value="C:cytoplasm"/>
    <property type="evidence" value="ECO:0007669"/>
    <property type="project" value="UniProtKB-SubCell"/>
</dbReference>
<dbReference type="CDD" id="cd00610">
    <property type="entry name" value="OAT_like"/>
    <property type="match status" value="1"/>
</dbReference>
<dbReference type="Gene3D" id="3.90.1150.10">
    <property type="entry name" value="Aspartate Aminotransferase, domain 1"/>
    <property type="match status" value="1"/>
</dbReference>
<keyword evidence="3" id="KW-0055">Arginine biosynthesis</keyword>
<comment type="cofactor">
    <cofactor evidence="1 10">
        <name>pyridoxal 5'-phosphate</name>
        <dbReference type="ChEBI" id="CHEBI:597326"/>
    </cofactor>
</comment>
<dbReference type="PANTHER" id="PTHR42684">
    <property type="entry name" value="ADENOSYLMETHIONINE-8-AMINO-7-OXONONANOATE AMINOTRANSFERASE"/>
    <property type="match status" value="1"/>
</dbReference>
<feature type="binding site" evidence="10">
    <location>
        <position position="232"/>
    </location>
    <ligand>
        <name>pyridoxal 5'-phosphate</name>
        <dbReference type="ChEBI" id="CHEBI:597326"/>
    </ligand>
</feature>
<dbReference type="GO" id="GO:0030170">
    <property type="term" value="F:pyridoxal phosphate binding"/>
    <property type="evidence" value="ECO:0007669"/>
    <property type="project" value="UniProtKB-UniRule"/>
</dbReference>
<dbReference type="Gene3D" id="3.40.640.10">
    <property type="entry name" value="Type I PLP-dependent aspartate aminotransferase-like (Major domain)"/>
    <property type="match status" value="1"/>
</dbReference>
<keyword evidence="4 10" id="KW-0032">Aminotransferase</keyword>
<feature type="binding site" evidence="10">
    <location>
        <position position="385"/>
    </location>
    <ligand>
        <name>substrate</name>
    </ligand>
</feature>
<evidence type="ECO:0000256" key="5">
    <source>
        <dbReference type="ARBA" id="ARBA00022679"/>
    </source>
</evidence>
<feature type="binding site" evidence="10">
    <location>
        <begin position="106"/>
        <end position="107"/>
    </location>
    <ligand>
        <name>pyridoxal 5'-phosphate</name>
        <dbReference type="ChEBI" id="CHEBI:597326"/>
    </ligand>
</feature>
<keyword evidence="8 10" id="KW-0663">Pyridoxal phosphate</keyword>
<keyword evidence="6 10" id="KW-0949">S-adenosyl-L-methionine</keyword>
<dbReference type="SUPFAM" id="SSF53383">
    <property type="entry name" value="PLP-dependent transferases"/>
    <property type="match status" value="1"/>
</dbReference>
<dbReference type="STRING" id="652103.Rpdx1_2471"/>
<feature type="modified residue" description="N6-(pyridoxal phosphate)lysine" evidence="10">
    <location>
        <position position="261"/>
    </location>
</feature>
<evidence type="ECO:0000256" key="7">
    <source>
        <dbReference type="ARBA" id="ARBA00022756"/>
    </source>
</evidence>
<name>E6VFH0_RHOPX</name>
<comment type="catalytic activity">
    <reaction evidence="9 10">
        <text>(8S)-8-amino-7-oxononanoate + S-adenosyl-L-methionine = S-adenosyl-4-methylsulfanyl-2-oxobutanoate + (7R,8S)-7,8-diammoniononanoate</text>
        <dbReference type="Rhea" id="RHEA:16861"/>
        <dbReference type="ChEBI" id="CHEBI:16490"/>
        <dbReference type="ChEBI" id="CHEBI:59789"/>
        <dbReference type="ChEBI" id="CHEBI:149468"/>
        <dbReference type="ChEBI" id="CHEBI:149469"/>
        <dbReference type="EC" id="2.6.1.62"/>
    </reaction>
</comment>
<dbReference type="BioCyc" id="RPAL652103:RPDX1_RS12125-MONOMER"/>
<organism evidence="11 12">
    <name type="scientific">Rhodopseudomonas palustris (strain DX-1)</name>
    <dbReference type="NCBI Taxonomy" id="652103"/>
    <lineage>
        <taxon>Bacteria</taxon>
        <taxon>Pseudomonadati</taxon>
        <taxon>Pseudomonadota</taxon>
        <taxon>Alphaproteobacteria</taxon>
        <taxon>Hyphomicrobiales</taxon>
        <taxon>Nitrobacteraceae</taxon>
        <taxon>Rhodopseudomonas</taxon>
    </lineage>
</organism>
<keyword evidence="10" id="KW-0963">Cytoplasm</keyword>
<feature type="binding site" evidence="10">
    <location>
        <position position="261"/>
    </location>
    <ligand>
        <name>substrate</name>
    </ligand>
</feature>
<dbReference type="HAMAP" id="MF_00834">
    <property type="entry name" value="BioA"/>
    <property type="match status" value="1"/>
</dbReference>